<evidence type="ECO:0000256" key="5">
    <source>
        <dbReference type="ARBA" id="ARBA00025389"/>
    </source>
</evidence>
<dbReference type="InterPro" id="IPR042276">
    <property type="entry name" value="CapZ_alpha/beta_2"/>
</dbReference>
<dbReference type="InterPro" id="IPR017865">
    <property type="entry name" value="F-actin_cap_asu_CS"/>
</dbReference>
<protein>
    <recommendedName>
        <fullName evidence="2 6">F-actin-capping protein subunit alpha</fullName>
    </recommendedName>
</protein>
<dbReference type="PANTHER" id="PTHR10653:SF0">
    <property type="entry name" value="F-ACTIN-CAPPING PROTEIN SUBUNIT ALPHA"/>
    <property type="match status" value="1"/>
</dbReference>
<dbReference type="InterPro" id="IPR002189">
    <property type="entry name" value="CapZ_alpha"/>
</dbReference>
<evidence type="ECO:0000313" key="8">
    <source>
        <dbReference type="Proteomes" id="UP001211907"/>
    </source>
</evidence>
<evidence type="ECO:0000256" key="1">
    <source>
        <dbReference type="ARBA" id="ARBA00010479"/>
    </source>
</evidence>
<dbReference type="InterPro" id="IPR042489">
    <property type="entry name" value="CapZ_alpha_1"/>
</dbReference>
<dbReference type="GO" id="GO:0051016">
    <property type="term" value="P:barbed-end actin filament capping"/>
    <property type="evidence" value="ECO:0007669"/>
    <property type="project" value="UniProtKB-UniRule"/>
</dbReference>
<comment type="function">
    <text evidence="5 6">F-actin-capping proteins bind in a Ca(2+)-independent manner to the fast growing ends of actin filaments (barbed end) thereby blocking the exchange of subunits at these ends. Unlike other capping proteins (such as gelsolin and severin), these proteins do not sever actin filaments.</text>
</comment>
<dbReference type="FunFam" id="3.90.1150.210:FF:000003">
    <property type="entry name" value="F-actin-capping protein subunit alpha"/>
    <property type="match status" value="1"/>
</dbReference>
<dbReference type="GO" id="GO:0008290">
    <property type="term" value="C:F-actin capping protein complex"/>
    <property type="evidence" value="ECO:0007669"/>
    <property type="project" value="UniProtKB-UniRule"/>
</dbReference>
<dbReference type="EMBL" id="JADGJH010000189">
    <property type="protein sequence ID" value="KAJ3134524.1"/>
    <property type="molecule type" value="Genomic_DNA"/>
</dbReference>
<comment type="subunit">
    <text evidence="6">Heterodimer of an alpha and a beta subunit.</text>
</comment>
<evidence type="ECO:0000256" key="3">
    <source>
        <dbReference type="ARBA" id="ARBA00022467"/>
    </source>
</evidence>
<keyword evidence="3 6" id="KW-0117">Actin capping</keyword>
<keyword evidence="8" id="KW-1185">Reference proteome</keyword>
<gene>
    <name evidence="7" type="primary">CAPZA2</name>
    <name evidence="7" type="ORF">HK100_003516</name>
</gene>
<dbReference type="PANTHER" id="PTHR10653">
    <property type="entry name" value="F-ACTIN-CAPPING PROTEIN SUBUNIT ALPHA"/>
    <property type="match status" value="1"/>
</dbReference>
<dbReference type="PRINTS" id="PR00191">
    <property type="entry name" value="FACTINCAPA"/>
</dbReference>
<dbReference type="SUPFAM" id="SSF90096">
    <property type="entry name" value="Subunits of heterodimeric actin filament capping protein Capz"/>
    <property type="match status" value="1"/>
</dbReference>
<dbReference type="Gene3D" id="3.90.1150.210">
    <property type="entry name" value="F-actin capping protein, beta subunit"/>
    <property type="match status" value="1"/>
</dbReference>
<dbReference type="GO" id="GO:0051015">
    <property type="term" value="F:actin filament binding"/>
    <property type="evidence" value="ECO:0007669"/>
    <property type="project" value="TreeGrafter"/>
</dbReference>
<reference evidence="7" key="1">
    <citation type="submission" date="2020-05" db="EMBL/GenBank/DDBJ databases">
        <title>Phylogenomic resolution of chytrid fungi.</title>
        <authorList>
            <person name="Stajich J.E."/>
            <person name="Amses K."/>
            <person name="Simmons R."/>
            <person name="Seto K."/>
            <person name="Myers J."/>
            <person name="Bonds A."/>
            <person name="Quandt C.A."/>
            <person name="Barry K."/>
            <person name="Liu P."/>
            <person name="Grigoriev I."/>
            <person name="Longcore J.E."/>
            <person name="James T.Y."/>
        </authorList>
    </citation>
    <scope>NUCLEOTIDE SEQUENCE</scope>
    <source>
        <strain evidence="7">JEL0513</strain>
    </source>
</reference>
<name>A0AAD5T7M7_9FUNG</name>
<dbReference type="GO" id="GO:0030863">
    <property type="term" value="C:cortical cytoskeleton"/>
    <property type="evidence" value="ECO:0007669"/>
    <property type="project" value="TreeGrafter"/>
</dbReference>
<organism evidence="7 8">
    <name type="scientific">Physocladia obscura</name>
    <dbReference type="NCBI Taxonomy" id="109957"/>
    <lineage>
        <taxon>Eukaryota</taxon>
        <taxon>Fungi</taxon>
        <taxon>Fungi incertae sedis</taxon>
        <taxon>Chytridiomycota</taxon>
        <taxon>Chytridiomycota incertae sedis</taxon>
        <taxon>Chytridiomycetes</taxon>
        <taxon>Chytridiales</taxon>
        <taxon>Chytriomycetaceae</taxon>
        <taxon>Physocladia</taxon>
    </lineage>
</organism>
<dbReference type="GO" id="GO:0030036">
    <property type="term" value="P:actin cytoskeleton organization"/>
    <property type="evidence" value="ECO:0007669"/>
    <property type="project" value="TreeGrafter"/>
</dbReference>
<keyword evidence="4 6" id="KW-0009">Actin-binding</keyword>
<dbReference type="PROSITE" id="PS00749">
    <property type="entry name" value="F_ACTIN_CAPPING_A_2"/>
    <property type="match status" value="1"/>
</dbReference>
<comment type="caution">
    <text evidence="7">The sequence shown here is derived from an EMBL/GenBank/DDBJ whole genome shotgun (WGS) entry which is preliminary data.</text>
</comment>
<comment type="similarity">
    <text evidence="1 6">Belongs to the F-actin-capping protein alpha subunit family.</text>
</comment>
<dbReference type="PROSITE" id="PS00748">
    <property type="entry name" value="F_ACTIN_CAPPING_A_1"/>
    <property type="match status" value="1"/>
</dbReference>
<dbReference type="InterPro" id="IPR037282">
    <property type="entry name" value="CapZ_alpha/beta"/>
</dbReference>
<accession>A0AAD5T7M7</accession>
<dbReference type="Proteomes" id="UP001211907">
    <property type="component" value="Unassembled WGS sequence"/>
</dbReference>
<dbReference type="Pfam" id="PF01267">
    <property type="entry name" value="F-actin_cap_A"/>
    <property type="match status" value="1"/>
</dbReference>
<evidence type="ECO:0000256" key="2">
    <source>
        <dbReference type="ARBA" id="ARBA00014038"/>
    </source>
</evidence>
<evidence type="ECO:0000313" key="7">
    <source>
        <dbReference type="EMBL" id="KAJ3134524.1"/>
    </source>
</evidence>
<dbReference type="Gene3D" id="3.30.1140.60">
    <property type="entry name" value="F-actin capping protein, alpha subunit"/>
    <property type="match status" value="1"/>
</dbReference>
<evidence type="ECO:0000256" key="6">
    <source>
        <dbReference type="RuleBase" id="RU365077"/>
    </source>
</evidence>
<evidence type="ECO:0000256" key="4">
    <source>
        <dbReference type="ARBA" id="ARBA00023203"/>
    </source>
</evidence>
<proteinExistence type="inferred from homology"/>
<dbReference type="AlphaFoldDB" id="A0AAD5T7M7"/>
<sequence length="308" mass="34480">MSGETLTTIAHFVSETPPGELQEVLNGKLELSIWDKLADFLDISDIRVLVNNNEDFVQEAIAQPLAEYSISSFLVIETDPATNSKIILTKHNQLEDGRFVDQKSATSFAVDHVTQTTSDPQPHDSPSHIEDHRCTPKLNILDTIDRKALELAIASYTEDHYPEGFSAVYSGEGKTLVACIVSNKFNPTNFWNGRWISEWTVSLDFDDVKGDVRAHVHYYEDGNVQLKASKQLSVKRSATEIDPTSFAASVVKVILKAETDYQMALNVTYSQISDTTFKSLRRALPITRTKFDWNSVSNYKIGAELSNK</sequence>